<dbReference type="FunFam" id="2.30.29.30:FF:000073">
    <property type="entry name" value="Pleckstrin homology domain-containing family B member 2"/>
    <property type="match status" value="1"/>
</dbReference>
<name>A0A8C9QZI4_SCLFO</name>
<dbReference type="Gene3D" id="2.30.29.30">
    <property type="entry name" value="Pleckstrin-homology domain (PH domain)/Phosphotyrosine-binding domain (PTB)"/>
    <property type="match status" value="1"/>
</dbReference>
<protein>
    <submittedName>
        <fullName evidence="3">Pleckstrin homology domain containing B1</fullName>
    </submittedName>
</protein>
<dbReference type="GeneTree" id="ENSGT00390000013989"/>
<keyword evidence="4" id="KW-1185">Reference proteome</keyword>
<evidence type="ECO:0000256" key="2">
    <source>
        <dbReference type="ARBA" id="ARBA00023136"/>
    </source>
</evidence>
<evidence type="ECO:0000313" key="3">
    <source>
        <dbReference type="Ensembl" id="ENSSFOP00015003304.2"/>
    </source>
</evidence>
<evidence type="ECO:0000313" key="4">
    <source>
        <dbReference type="Proteomes" id="UP000694397"/>
    </source>
</evidence>
<dbReference type="SUPFAM" id="SSF50729">
    <property type="entry name" value="PH domain-like"/>
    <property type="match status" value="1"/>
</dbReference>
<gene>
    <name evidence="3" type="primary">PLEKHB1</name>
    <name evidence="3" type="synonym">plekhb1</name>
</gene>
<organism evidence="3 4">
    <name type="scientific">Scleropages formosus</name>
    <name type="common">Asian bonytongue</name>
    <name type="synonym">Osteoglossum formosum</name>
    <dbReference type="NCBI Taxonomy" id="113540"/>
    <lineage>
        <taxon>Eukaryota</taxon>
        <taxon>Metazoa</taxon>
        <taxon>Chordata</taxon>
        <taxon>Craniata</taxon>
        <taxon>Vertebrata</taxon>
        <taxon>Euteleostomi</taxon>
        <taxon>Actinopterygii</taxon>
        <taxon>Neopterygii</taxon>
        <taxon>Teleostei</taxon>
        <taxon>Osteoglossocephala</taxon>
        <taxon>Osteoglossomorpha</taxon>
        <taxon>Osteoglossiformes</taxon>
        <taxon>Osteoglossidae</taxon>
        <taxon>Scleropages</taxon>
    </lineage>
</organism>
<dbReference type="OrthoDB" id="2157866at2759"/>
<dbReference type="AlphaFoldDB" id="A0A8C9QZI4"/>
<dbReference type="PANTHER" id="PTHR14309">
    <property type="entry name" value="EXPRESSED PROTEIN"/>
    <property type="match status" value="1"/>
</dbReference>
<reference evidence="3 4" key="1">
    <citation type="submission" date="2019-04" db="EMBL/GenBank/DDBJ databases">
        <authorList>
            <consortium name="Wellcome Sanger Institute Data Sharing"/>
        </authorList>
    </citation>
    <scope>NUCLEOTIDE SEQUENCE [LARGE SCALE GENOMIC DNA]</scope>
</reference>
<dbReference type="Proteomes" id="UP000694397">
    <property type="component" value="Chromosome 4"/>
</dbReference>
<dbReference type="GO" id="GO:0016020">
    <property type="term" value="C:membrane"/>
    <property type="evidence" value="ECO:0007669"/>
    <property type="project" value="UniProtKB-SubCell"/>
</dbReference>
<accession>A0A8C9QZI4</accession>
<reference evidence="3" key="3">
    <citation type="submission" date="2025-09" db="UniProtKB">
        <authorList>
            <consortium name="Ensembl"/>
        </authorList>
    </citation>
    <scope>IDENTIFICATION</scope>
</reference>
<keyword evidence="2" id="KW-0472">Membrane</keyword>
<proteinExistence type="predicted"/>
<dbReference type="GO" id="GO:0045595">
    <property type="term" value="P:regulation of cell differentiation"/>
    <property type="evidence" value="ECO:0007669"/>
    <property type="project" value="TreeGrafter"/>
</dbReference>
<reference evidence="3" key="2">
    <citation type="submission" date="2025-08" db="UniProtKB">
        <authorList>
            <consortium name="Ensembl"/>
        </authorList>
    </citation>
    <scope>IDENTIFICATION</scope>
</reference>
<dbReference type="InterPro" id="IPR039680">
    <property type="entry name" value="PLEKHB1/2"/>
</dbReference>
<sequence>FNFEPLGDKWRKICSILKRWKLNWCDLWVDGNLVFYKTDSRKDYENRVSLKNQCVNVKSGLECTGVVPPEGHPKESLLVVVLKDGSTMAMCANSEDEALAWKLTLMEAKRNPVYMYNPYDDGYQFVPVDSHNAIYVSPSCAGGGTHHILVHRDPYDGIGEQVALGLLAGMAAGAAMRSFLWMPFWFC</sequence>
<dbReference type="Ensembl" id="ENSSFOT00015003359.2">
    <property type="protein sequence ID" value="ENSSFOP00015003304.2"/>
    <property type="gene ID" value="ENSSFOG00015002139.2"/>
</dbReference>
<dbReference type="InterPro" id="IPR011993">
    <property type="entry name" value="PH-like_dom_sf"/>
</dbReference>
<comment type="subcellular location">
    <subcellularLocation>
        <location evidence="1">Membrane</location>
    </subcellularLocation>
</comment>
<evidence type="ECO:0000256" key="1">
    <source>
        <dbReference type="ARBA" id="ARBA00004370"/>
    </source>
</evidence>
<dbReference type="PANTHER" id="PTHR14309:SF7">
    <property type="entry name" value="PLECKSTRIN HOMOLOGY DOMAIN-CONTAINING FAMILY B MEMBER 1"/>
    <property type="match status" value="1"/>
</dbReference>